<name>A0A8E2JPP2_9PEZI</name>
<protein>
    <submittedName>
        <fullName evidence="1">Uncharacterized protein</fullName>
    </submittedName>
</protein>
<proteinExistence type="predicted"/>
<evidence type="ECO:0000313" key="1">
    <source>
        <dbReference type="EMBL" id="OCL04817.1"/>
    </source>
</evidence>
<organism evidence="1 2">
    <name type="scientific">Glonium stellatum</name>
    <dbReference type="NCBI Taxonomy" id="574774"/>
    <lineage>
        <taxon>Eukaryota</taxon>
        <taxon>Fungi</taxon>
        <taxon>Dikarya</taxon>
        <taxon>Ascomycota</taxon>
        <taxon>Pezizomycotina</taxon>
        <taxon>Dothideomycetes</taxon>
        <taxon>Pleosporomycetidae</taxon>
        <taxon>Gloniales</taxon>
        <taxon>Gloniaceae</taxon>
        <taxon>Glonium</taxon>
    </lineage>
</organism>
<dbReference type="PANTHER" id="PTHR31252:SF11">
    <property type="entry name" value="DUF4419 DOMAIN-CONTAINING PROTEIN"/>
    <property type="match status" value="1"/>
</dbReference>
<sequence length="399" mass="45397">MPATIKPAPQLVGRNTDGTVHSSEGLLFTTSEAWAPRHRSFNFLTREENKPENRRIIQSSFKDLNVNSSSRLVPYRNGFVNGVIRAFQQDLHLVLRPDDVWISILTQFSMFVNANAEEVRSLFVDHEGKKNLAIDVRPFPVWDLDMGKFAQDMMLLIEKNIVDSELKAWIEPKFTTTTDDDKSVAAMVMMGTLQKYFEYHLQGGCGFPSVTLLGEPSDWQEILRRVTKLSRYGTQTAEWSDLLVPVIKRFIATFYLPDSQELKDFWLQVCHSEGRDGSGGGSIETYSGWITAFCFWRQDKYTGKFSRTTNYFGSDYCEGRKLLTLDGVKYPIIHPSAIPDGVTSVPVIVRDYATRLKHATTFIAGSIGMSATSTRNDNTFDTFQPRAGWWMLEDSVERM</sequence>
<evidence type="ECO:0000313" key="2">
    <source>
        <dbReference type="Proteomes" id="UP000250140"/>
    </source>
</evidence>
<reference evidence="1 2" key="1">
    <citation type="journal article" date="2016" name="Nat. Commun.">
        <title>Ectomycorrhizal ecology is imprinted in the genome of the dominant symbiotic fungus Cenococcum geophilum.</title>
        <authorList>
            <consortium name="DOE Joint Genome Institute"/>
            <person name="Peter M."/>
            <person name="Kohler A."/>
            <person name="Ohm R.A."/>
            <person name="Kuo A."/>
            <person name="Krutzmann J."/>
            <person name="Morin E."/>
            <person name="Arend M."/>
            <person name="Barry K.W."/>
            <person name="Binder M."/>
            <person name="Choi C."/>
            <person name="Clum A."/>
            <person name="Copeland A."/>
            <person name="Grisel N."/>
            <person name="Haridas S."/>
            <person name="Kipfer T."/>
            <person name="LaButti K."/>
            <person name="Lindquist E."/>
            <person name="Lipzen A."/>
            <person name="Maire R."/>
            <person name="Meier B."/>
            <person name="Mihaltcheva S."/>
            <person name="Molinier V."/>
            <person name="Murat C."/>
            <person name="Poggeler S."/>
            <person name="Quandt C.A."/>
            <person name="Sperisen C."/>
            <person name="Tritt A."/>
            <person name="Tisserant E."/>
            <person name="Crous P.W."/>
            <person name="Henrissat B."/>
            <person name="Nehls U."/>
            <person name="Egli S."/>
            <person name="Spatafora J.W."/>
            <person name="Grigoriev I.V."/>
            <person name="Martin F.M."/>
        </authorList>
    </citation>
    <scope>NUCLEOTIDE SEQUENCE [LARGE SCALE GENOMIC DNA]</scope>
    <source>
        <strain evidence="1 2">CBS 207.34</strain>
    </source>
</reference>
<dbReference type="InterPro" id="IPR025533">
    <property type="entry name" value="DUF4419"/>
</dbReference>
<gene>
    <name evidence="1" type="ORF">AOQ84DRAFT_441846</name>
</gene>
<dbReference type="EMBL" id="KV750426">
    <property type="protein sequence ID" value="OCL04817.1"/>
    <property type="molecule type" value="Genomic_DNA"/>
</dbReference>
<dbReference type="Proteomes" id="UP000250140">
    <property type="component" value="Unassembled WGS sequence"/>
</dbReference>
<dbReference type="OrthoDB" id="9978173at2759"/>
<keyword evidence="2" id="KW-1185">Reference proteome</keyword>
<accession>A0A8E2JPP2</accession>
<dbReference type="PANTHER" id="PTHR31252">
    <property type="entry name" value="DUF4419 DOMAIN-CONTAINING PROTEIN"/>
    <property type="match status" value="1"/>
</dbReference>
<dbReference type="AlphaFoldDB" id="A0A8E2JPP2"/>
<dbReference type="Pfam" id="PF14388">
    <property type="entry name" value="DUF4419"/>
    <property type="match status" value="1"/>
</dbReference>